<dbReference type="InterPro" id="IPR018060">
    <property type="entry name" value="HTH_AraC"/>
</dbReference>
<evidence type="ECO:0000256" key="3">
    <source>
        <dbReference type="ARBA" id="ARBA00023163"/>
    </source>
</evidence>
<keyword evidence="6" id="KW-1185">Reference proteome</keyword>
<dbReference type="Gene3D" id="1.10.10.60">
    <property type="entry name" value="Homeodomain-like"/>
    <property type="match status" value="1"/>
</dbReference>
<comment type="caution">
    <text evidence="5">The sequence shown here is derived from an EMBL/GenBank/DDBJ whole genome shotgun (WGS) entry which is preliminary data.</text>
</comment>
<dbReference type="PROSITE" id="PS00041">
    <property type="entry name" value="HTH_ARAC_FAMILY_1"/>
    <property type="match status" value="1"/>
</dbReference>
<dbReference type="EMBL" id="JAEUAX010000013">
    <property type="protein sequence ID" value="MBW9111575.1"/>
    <property type="molecule type" value="Genomic_DNA"/>
</dbReference>
<evidence type="ECO:0000256" key="1">
    <source>
        <dbReference type="ARBA" id="ARBA00023015"/>
    </source>
</evidence>
<keyword evidence="2" id="KW-0238">DNA-binding</keyword>
<evidence type="ECO:0000259" key="4">
    <source>
        <dbReference type="PROSITE" id="PS01124"/>
    </source>
</evidence>
<dbReference type="PANTHER" id="PTHR46796:SF12">
    <property type="entry name" value="HTH-TYPE DNA-BINDING TRANSCRIPTIONAL ACTIVATOR EUTR"/>
    <property type="match status" value="1"/>
</dbReference>
<evidence type="ECO:0000313" key="5">
    <source>
        <dbReference type="EMBL" id="MBW9111575.1"/>
    </source>
</evidence>
<dbReference type="SUPFAM" id="SSF46689">
    <property type="entry name" value="Homeodomain-like"/>
    <property type="match status" value="2"/>
</dbReference>
<keyword evidence="1" id="KW-0805">Transcription regulation</keyword>
<name>A0ABS7I467_9MICO</name>
<keyword evidence="3" id="KW-0804">Transcription</keyword>
<feature type="domain" description="HTH araC/xylS-type" evidence="4">
    <location>
        <begin position="245"/>
        <end position="344"/>
    </location>
</feature>
<sequence length="345" mass="38311">MRGFPRIPSPLPGLECPDRTGRFCVRDPGEGRLGEVLTFASREVADVEETWRRFVPSAALQRVDPRTFEFSWTSAATPGFSIVSYRLAASVQSAIEPDDQMMACRVASRGAWVGTPRGDLKAGLPWLALDGPTSARWQEQADVRAFVFDRARAEDEARRMTGDDRFSLRSTTVGSSPVHRDLAAHWERVFQHVAATLFVPGSGAGIVEAELRRHALHTTLAVFSPAFAEALERSAQRTAAPRTVRRAMAYMEQHAQEAITIDDVALAADISPRGLQYAFRRALDQTPMEYLRRRRLAGAHAELQGATGVSVAEIGQRWGFASASRFARHYREAYGRSPRQTMRGR</sequence>
<protein>
    <submittedName>
        <fullName evidence="5">Helix-turn-helix transcriptional regulator</fullName>
    </submittedName>
</protein>
<organism evidence="5 6">
    <name type="scientific">Microbacterium ureisolvens</name>
    <dbReference type="NCBI Taxonomy" id="2781186"/>
    <lineage>
        <taxon>Bacteria</taxon>
        <taxon>Bacillati</taxon>
        <taxon>Actinomycetota</taxon>
        <taxon>Actinomycetes</taxon>
        <taxon>Micrococcales</taxon>
        <taxon>Microbacteriaceae</taxon>
        <taxon>Microbacterium</taxon>
    </lineage>
</organism>
<dbReference type="PANTHER" id="PTHR46796">
    <property type="entry name" value="HTH-TYPE TRANSCRIPTIONAL ACTIVATOR RHAS-RELATED"/>
    <property type="match status" value="1"/>
</dbReference>
<dbReference type="InterPro" id="IPR050204">
    <property type="entry name" value="AraC_XylS_family_regulators"/>
</dbReference>
<accession>A0ABS7I467</accession>
<reference evidence="5 6" key="1">
    <citation type="journal article" date="2021" name="MBio">
        <title>Poor Competitiveness of Bradyrhizobium in Pigeon Pea Root Colonization in Indian Soils.</title>
        <authorList>
            <person name="Chalasani D."/>
            <person name="Basu A."/>
            <person name="Pullabhotla S.V.S.R.N."/>
            <person name="Jorrin B."/>
            <person name="Neal A.L."/>
            <person name="Poole P.S."/>
            <person name="Podile A.R."/>
            <person name="Tkacz A."/>
        </authorList>
    </citation>
    <scope>NUCLEOTIDE SEQUENCE [LARGE SCALE GENOMIC DNA]</scope>
    <source>
        <strain evidence="5 6">HU12</strain>
    </source>
</reference>
<dbReference type="InterPro" id="IPR009057">
    <property type="entry name" value="Homeodomain-like_sf"/>
</dbReference>
<dbReference type="Pfam" id="PF12833">
    <property type="entry name" value="HTH_18"/>
    <property type="match status" value="1"/>
</dbReference>
<dbReference type="InterPro" id="IPR018062">
    <property type="entry name" value="HTH_AraC-typ_CS"/>
</dbReference>
<evidence type="ECO:0000256" key="2">
    <source>
        <dbReference type="ARBA" id="ARBA00023125"/>
    </source>
</evidence>
<dbReference type="PROSITE" id="PS01124">
    <property type="entry name" value="HTH_ARAC_FAMILY_2"/>
    <property type="match status" value="1"/>
</dbReference>
<gene>
    <name evidence="5" type="ORF">JNB61_17535</name>
</gene>
<evidence type="ECO:0000313" key="6">
    <source>
        <dbReference type="Proteomes" id="UP000777440"/>
    </source>
</evidence>
<dbReference type="Proteomes" id="UP000777440">
    <property type="component" value="Unassembled WGS sequence"/>
</dbReference>
<dbReference type="SMART" id="SM00342">
    <property type="entry name" value="HTH_ARAC"/>
    <property type="match status" value="1"/>
</dbReference>
<proteinExistence type="predicted"/>